<feature type="chain" id="PRO_5031226602" description="Secreted protein" evidence="1">
    <location>
        <begin position="19"/>
        <end position="67"/>
    </location>
</feature>
<keyword evidence="3" id="KW-1185">Reference proteome</keyword>
<gene>
    <name evidence="2" type="ORF">HERILL_LOCUS5506</name>
</gene>
<keyword evidence="1" id="KW-0732">Signal</keyword>
<dbReference type="InParanoid" id="A0A7R8YR90"/>
<sequence>MIVFQVLTFLCLPVYVKLQSYNEFDKVNNRSSRSSSRLPVCVCIKLASSTVKQLPLQIRVADLSQAL</sequence>
<evidence type="ECO:0000256" key="1">
    <source>
        <dbReference type="SAM" id="SignalP"/>
    </source>
</evidence>
<dbReference type="EMBL" id="LR899010">
    <property type="protein sequence ID" value="CAD7082473.1"/>
    <property type="molecule type" value="Genomic_DNA"/>
</dbReference>
<dbReference type="Proteomes" id="UP000594454">
    <property type="component" value="Chromosome 2"/>
</dbReference>
<proteinExistence type="predicted"/>
<dbReference type="AlphaFoldDB" id="A0A7R8YR90"/>
<organism evidence="2 3">
    <name type="scientific">Hermetia illucens</name>
    <name type="common">Black soldier fly</name>
    <dbReference type="NCBI Taxonomy" id="343691"/>
    <lineage>
        <taxon>Eukaryota</taxon>
        <taxon>Metazoa</taxon>
        <taxon>Ecdysozoa</taxon>
        <taxon>Arthropoda</taxon>
        <taxon>Hexapoda</taxon>
        <taxon>Insecta</taxon>
        <taxon>Pterygota</taxon>
        <taxon>Neoptera</taxon>
        <taxon>Endopterygota</taxon>
        <taxon>Diptera</taxon>
        <taxon>Brachycera</taxon>
        <taxon>Stratiomyomorpha</taxon>
        <taxon>Stratiomyidae</taxon>
        <taxon>Hermetiinae</taxon>
        <taxon>Hermetia</taxon>
    </lineage>
</organism>
<reference evidence="2 3" key="1">
    <citation type="submission" date="2020-11" db="EMBL/GenBank/DDBJ databases">
        <authorList>
            <person name="Wallbank WR R."/>
            <person name="Pardo Diaz C."/>
            <person name="Kozak K."/>
            <person name="Martin S."/>
            <person name="Jiggins C."/>
            <person name="Moest M."/>
            <person name="Warren A I."/>
            <person name="Generalovic N T."/>
            <person name="Byers J.R.P. K."/>
            <person name="Montejo-Kovacevich G."/>
            <person name="Yen C E."/>
        </authorList>
    </citation>
    <scope>NUCLEOTIDE SEQUENCE [LARGE SCALE GENOMIC DNA]</scope>
</reference>
<name>A0A7R8YR90_HERIL</name>
<feature type="signal peptide" evidence="1">
    <location>
        <begin position="1"/>
        <end position="18"/>
    </location>
</feature>
<accession>A0A7R8YR90</accession>
<evidence type="ECO:0000313" key="3">
    <source>
        <dbReference type="Proteomes" id="UP000594454"/>
    </source>
</evidence>
<evidence type="ECO:0008006" key="4">
    <source>
        <dbReference type="Google" id="ProtNLM"/>
    </source>
</evidence>
<protein>
    <recommendedName>
        <fullName evidence="4">Secreted protein</fullName>
    </recommendedName>
</protein>
<evidence type="ECO:0000313" key="2">
    <source>
        <dbReference type="EMBL" id="CAD7082473.1"/>
    </source>
</evidence>